<organism evidence="2 3">
    <name type="scientific">Aspergillus aculeatus (strain ATCC 16872 / CBS 172.66 / WB 5094)</name>
    <dbReference type="NCBI Taxonomy" id="690307"/>
    <lineage>
        <taxon>Eukaryota</taxon>
        <taxon>Fungi</taxon>
        <taxon>Dikarya</taxon>
        <taxon>Ascomycota</taxon>
        <taxon>Pezizomycotina</taxon>
        <taxon>Eurotiomycetes</taxon>
        <taxon>Eurotiomycetidae</taxon>
        <taxon>Eurotiales</taxon>
        <taxon>Aspergillaceae</taxon>
        <taxon>Aspergillus</taxon>
        <taxon>Aspergillus subgen. Circumdati</taxon>
    </lineage>
</organism>
<proteinExistence type="predicted"/>
<feature type="region of interest" description="Disordered" evidence="1">
    <location>
        <begin position="94"/>
        <end position="133"/>
    </location>
</feature>
<dbReference type="AlphaFoldDB" id="A0A1L9WS50"/>
<dbReference type="GeneID" id="30977415"/>
<keyword evidence="3" id="KW-1185">Reference proteome</keyword>
<dbReference type="RefSeq" id="XP_020055403.1">
    <property type="nucleotide sequence ID" value="XM_020203601.1"/>
</dbReference>
<dbReference type="OrthoDB" id="4510822at2759"/>
<accession>A0A1L9WS50</accession>
<gene>
    <name evidence="2" type="ORF">ASPACDRAFT_60882</name>
</gene>
<feature type="compositionally biased region" description="Basic and acidic residues" evidence="1">
    <location>
        <begin position="94"/>
        <end position="110"/>
    </location>
</feature>
<protein>
    <submittedName>
        <fullName evidence="2">Uncharacterized protein</fullName>
    </submittedName>
</protein>
<dbReference type="Proteomes" id="UP000184546">
    <property type="component" value="Unassembled WGS sequence"/>
</dbReference>
<dbReference type="EMBL" id="KV878978">
    <property type="protein sequence ID" value="OJJ99063.1"/>
    <property type="molecule type" value="Genomic_DNA"/>
</dbReference>
<dbReference type="VEuPathDB" id="FungiDB:ASPACDRAFT_60882"/>
<name>A0A1L9WS50_ASPA1</name>
<evidence type="ECO:0000256" key="1">
    <source>
        <dbReference type="SAM" id="MobiDB-lite"/>
    </source>
</evidence>
<reference evidence="3" key="1">
    <citation type="journal article" date="2017" name="Genome Biol.">
        <title>Comparative genomics reveals high biological diversity and specific adaptations in the industrially and medically important fungal genus Aspergillus.</title>
        <authorList>
            <person name="de Vries R.P."/>
            <person name="Riley R."/>
            <person name="Wiebenga A."/>
            <person name="Aguilar-Osorio G."/>
            <person name="Amillis S."/>
            <person name="Uchima C.A."/>
            <person name="Anderluh G."/>
            <person name="Asadollahi M."/>
            <person name="Askin M."/>
            <person name="Barry K."/>
            <person name="Battaglia E."/>
            <person name="Bayram O."/>
            <person name="Benocci T."/>
            <person name="Braus-Stromeyer S.A."/>
            <person name="Caldana C."/>
            <person name="Canovas D."/>
            <person name="Cerqueira G.C."/>
            <person name="Chen F."/>
            <person name="Chen W."/>
            <person name="Choi C."/>
            <person name="Clum A."/>
            <person name="Dos Santos R.A."/>
            <person name="Damasio A.R."/>
            <person name="Diallinas G."/>
            <person name="Emri T."/>
            <person name="Fekete E."/>
            <person name="Flipphi M."/>
            <person name="Freyberg S."/>
            <person name="Gallo A."/>
            <person name="Gournas C."/>
            <person name="Habgood R."/>
            <person name="Hainaut M."/>
            <person name="Harispe M.L."/>
            <person name="Henrissat B."/>
            <person name="Hilden K.S."/>
            <person name="Hope R."/>
            <person name="Hossain A."/>
            <person name="Karabika E."/>
            <person name="Karaffa L."/>
            <person name="Karanyi Z."/>
            <person name="Krasevec N."/>
            <person name="Kuo A."/>
            <person name="Kusch H."/>
            <person name="LaButti K."/>
            <person name="Lagendijk E.L."/>
            <person name="Lapidus A."/>
            <person name="Levasseur A."/>
            <person name="Lindquist E."/>
            <person name="Lipzen A."/>
            <person name="Logrieco A.F."/>
            <person name="MacCabe A."/>
            <person name="Maekelae M.R."/>
            <person name="Malavazi I."/>
            <person name="Melin P."/>
            <person name="Meyer V."/>
            <person name="Mielnichuk N."/>
            <person name="Miskei M."/>
            <person name="Molnar A.P."/>
            <person name="Mule G."/>
            <person name="Ngan C.Y."/>
            <person name="Orejas M."/>
            <person name="Orosz E."/>
            <person name="Ouedraogo J.P."/>
            <person name="Overkamp K.M."/>
            <person name="Park H.-S."/>
            <person name="Perrone G."/>
            <person name="Piumi F."/>
            <person name="Punt P.J."/>
            <person name="Ram A.F."/>
            <person name="Ramon A."/>
            <person name="Rauscher S."/>
            <person name="Record E."/>
            <person name="Riano-Pachon D.M."/>
            <person name="Robert V."/>
            <person name="Roehrig J."/>
            <person name="Ruller R."/>
            <person name="Salamov A."/>
            <person name="Salih N.S."/>
            <person name="Samson R.A."/>
            <person name="Sandor E."/>
            <person name="Sanguinetti M."/>
            <person name="Schuetze T."/>
            <person name="Sepcic K."/>
            <person name="Shelest E."/>
            <person name="Sherlock G."/>
            <person name="Sophianopoulou V."/>
            <person name="Squina F.M."/>
            <person name="Sun H."/>
            <person name="Susca A."/>
            <person name="Todd R.B."/>
            <person name="Tsang A."/>
            <person name="Unkles S.E."/>
            <person name="van de Wiele N."/>
            <person name="van Rossen-Uffink D."/>
            <person name="Oliveira J.V."/>
            <person name="Vesth T.C."/>
            <person name="Visser J."/>
            <person name="Yu J.-H."/>
            <person name="Zhou M."/>
            <person name="Andersen M.R."/>
            <person name="Archer D.B."/>
            <person name="Baker S.E."/>
            <person name="Benoit I."/>
            <person name="Brakhage A.A."/>
            <person name="Braus G.H."/>
            <person name="Fischer R."/>
            <person name="Frisvad J.C."/>
            <person name="Goldman G.H."/>
            <person name="Houbraken J."/>
            <person name="Oakley B."/>
            <person name="Pocsi I."/>
            <person name="Scazzocchio C."/>
            <person name="Seiboth B."/>
            <person name="vanKuyk P.A."/>
            <person name="Wortman J."/>
            <person name="Dyer P.S."/>
            <person name="Grigoriev I.V."/>
        </authorList>
    </citation>
    <scope>NUCLEOTIDE SEQUENCE [LARGE SCALE GENOMIC DNA]</scope>
    <source>
        <strain evidence="3">ATCC 16872 / CBS 172.66 / WB 5094</strain>
    </source>
</reference>
<evidence type="ECO:0000313" key="2">
    <source>
        <dbReference type="EMBL" id="OJJ99063.1"/>
    </source>
</evidence>
<sequence>MPSLAACGLLMAIHRLTTPQAHASIRQHTHTQHTHTQHTHAQQRIHMQQRTLIRHPHSRAPIIAGAAAGAAAGLGGAVIYNEWTQNNETIELRENYPDDRSSGRYVRDDGDYWSGDDDNRDNDDNRGYVDNNDMTYPGDDVATTTQYAGYQAPEAPRMEKSDDNDDCCGGCVYYVTIVKFFIYEWRGKDMA</sequence>
<evidence type="ECO:0000313" key="3">
    <source>
        <dbReference type="Proteomes" id="UP000184546"/>
    </source>
</evidence>